<evidence type="ECO:0000313" key="1">
    <source>
        <dbReference type="EMBL" id="AFC21840.1"/>
    </source>
</evidence>
<dbReference type="RefSeq" id="YP_006987495.1">
    <property type="nucleotide sequence ID" value="NC_019401.1"/>
</dbReference>
<evidence type="ECO:0000313" key="2">
    <source>
        <dbReference type="Proteomes" id="UP000000457"/>
    </source>
</evidence>
<accession>K4F9N9</accession>
<name>K4F9N9_9CAUD</name>
<protein>
    <submittedName>
        <fullName evidence="1">Uncharacterized protein</fullName>
    </submittedName>
</protein>
<reference evidence="1 2" key="1">
    <citation type="journal article" date="2014" name="Virology">
        <title>Supersize me: Cronobacter sakazakii phage GAP32.</title>
        <authorList>
            <person name="Abbasifar R."/>
            <person name="Griffiths M.W."/>
            <person name="Sabour P.M."/>
            <person name="Ackermann H.-W."/>
            <person name="Vandersteegen K."/>
            <person name="Lavigne R."/>
            <person name="Noben J.-P."/>
            <person name="Villa A.A."/>
            <person name="Abbasifar A."/>
            <person name="Nash J.H.E."/>
            <person name="Kropinski A.M."/>
        </authorList>
    </citation>
    <scope>NUCLEOTIDE SEQUENCE [LARGE SCALE GENOMIC DNA]</scope>
    <source>
        <strain evidence="1">GAP-32</strain>
    </source>
</reference>
<dbReference type="GeneID" id="13994130"/>
<dbReference type="EMBL" id="JN882285">
    <property type="protein sequence ID" value="AFC21840.1"/>
    <property type="molecule type" value="Genomic_DNA"/>
</dbReference>
<dbReference type="Proteomes" id="UP000000457">
    <property type="component" value="Segment"/>
</dbReference>
<sequence length="123" mass="14014">MSWNNRVQIDEHQYPDGTKEYCATIHEVFYDIERGVGSTAAAITPMGSAFSKEEAIESLKFNLELMLEAVNFVIEGKTTVYDYENKETHNPGASSLVIRKYDAKNAVLDKDDAYMDEKYDEED</sequence>
<proteinExistence type="predicted"/>
<keyword evidence="2" id="KW-1185">Reference proteome</keyword>
<organism evidence="1 2">
    <name type="scientific">Cronobacter phage vB_CsaM_GAP32</name>
    <dbReference type="NCBI Taxonomy" id="1141136"/>
    <lineage>
        <taxon>Viruses</taxon>
        <taxon>Duplodnaviria</taxon>
        <taxon>Heunggongvirae</taxon>
        <taxon>Uroviricota</taxon>
        <taxon>Caudoviricetes</taxon>
        <taxon>Mimasvirus</taxon>
        <taxon>Mimasvirus GAP32</taxon>
    </lineage>
</organism>
<dbReference type="OrthoDB" id="25801at10239"/>
<gene>
    <name evidence="1" type="ORF">GAP32_388</name>
</gene>
<dbReference type="KEGG" id="vg:13994130"/>